<feature type="region of interest" description="Disordered" evidence="1">
    <location>
        <begin position="298"/>
        <end position="413"/>
    </location>
</feature>
<keyword evidence="3" id="KW-1185">Reference proteome</keyword>
<reference evidence="2 3" key="1">
    <citation type="journal article" date="2019" name="Nat. Ecol. Evol.">
        <title>Megaphylogeny resolves global patterns of mushroom evolution.</title>
        <authorList>
            <person name="Varga T."/>
            <person name="Krizsan K."/>
            <person name="Foldi C."/>
            <person name="Dima B."/>
            <person name="Sanchez-Garcia M."/>
            <person name="Sanchez-Ramirez S."/>
            <person name="Szollosi G.J."/>
            <person name="Szarkandi J.G."/>
            <person name="Papp V."/>
            <person name="Albert L."/>
            <person name="Andreopoulos W."/>
            <person name="Angelini C."/>
            <person name="Antonin V."/>
            <person name="Barry K.W."/>
            <person name="Bougher N.L."/>
            <person name="Buchanan P."/>
            <person name="Buyck B."/>
            <person name="Bense V."/>
            <person name="Catcheside P."/>
            <person name="Chovatia M."/>
            <person name="Cooper J."/>
            <person name="Damon W."/>
            <person name="Desjardin D."/>
            <person name="Finy P."/>
            <person name="Geml J."/>
            <person name="Haridas S."/>
            <person name="Hughes K."/>
            <person name="Justo A."/>
            <person name="Karasinski D."/>
            <person name="Kautmanova I."/>
            <person name="Kiss B."/>
            <person name="Kocsube S."/>
            <person name="Kotiranta H."/>
            <person name="LaButti K.M."/>
            <person name="Lechner B.E."/>
            <person name="Liimatainen K."/>
            <person name="Lipzen A."/>
            <person name="Lukacs Z."/>
            <person name="Mihaltcheva S."/>
            <person name="Morgado L.N."/>
            <person name="Niskanen T."/>
            <person name="Noordeloos M.E."/>
            <person name="Ohm R.A."/>
            <person name="Ortiz-Santana B."/>
            <person name="Ovrebo C."/>
            <person name="Racz N."/>
            <person name="Riley R."/>
            <person name="Savchenko A."/>
            <person name="Shiryaev A."/>
            <person name="Soop K."/>
            <person name="Spirin V."/>
            <person name="Szebenyi C."/>
            <person name="Tomsovsky M."/>
            <person name="Tulloss R.E."/>
            <person name="Uehling J."/>
            <person name="Grigoriev I.V."/>
            <person name="Vagvolgyi C."/>
            <person name="Papp T."/>
            <person name="Martin F.M."/>
            <person name="Miettinen O."/>
            <person name="Hibbett D.S."/>
            <person name="Nagy L.G."/>
        </authorList>
    </citation>
    <scope>NUCLEOTIDE SEQUENCE [LARGE SCALE GENOMIC DNA]</scope>
    <source>
        <strain evidence="2 3">CBS 121175</strain>
    </source>
</reference>
<dbReference type="PANTHER" id="PTHR15615">
    <property type="match status" value="1"/>
</dbReference>
<dbReference type="GO" id="GO:0000307">
    <property type="term" value="C:cyclin-dependent protein kinase holoenzyme complex"/>
    <property type="evidence" value="ECO:0007669"/>
    <property type="project" value="TreeGrafter"/>
</dbReference>
<dbReference type="GO" id="GO:0005634">
    <property type="term" value="C:nucleus"/>
    <property type="evidence" value="ECO:0007669"/>
    <property type="project" value="TreeGrafter"/>
</dbReference>
<protein>
    <recommendedName>
        <fullName evidence="4">Cyclin N-terminal domain-containing protein</fullName>
    </recommendedName>
</protein>
<dbReference type="Proteomes" id="UP000307440">
    <property type="component" value="Unassembled WGS sequence"/>
</dbReference>
<dbReference type="EMBL" id="ML210154">
    <property type="protein sequence ID" value="TFK28682.1"/>
    <property type="molecule type" value="Genomic_DNA"/>
</dbReference>
<dbReference type="SUPFAM" id="SSF47954">
    <property type="entry name" value="Cyclin-like"/>
    <property type="match status" value="1"/>
</dbReference>
<dbReference type="STRING" id="230819.A0A5C3L7P2"/>
<dbReference type="InterPro" id="IPR036915">
    <property type="entry name" value="Cyclin-like_sf"/>
</dbReference>
<feature type="compositionally biased region" description="Low complexity" evidence="1">
    <location>
        <begin position="332"/>
        <end position="370"/>
    </location>
</feature>
<dbReference type="PANTHER" id="PTHR15615:SF10">
    <property type="entry name" value="PHO85 CYCLIN-2-RELATED"/>
    <property type="match status" value="1"/>
</dbReference>
<dbReference type="Pfam" id="PF08613">
    <property type="entry name" value="Cyclin"/>
    <property type="match status" value="1"/>
</dbReference>
<sequence>MDMIEYIARKAASVIRIDGDPEPGTPPDSTAKGATETSYLTVDINTSVIPTPPSTPNKPKVTFKDGQSAAGAKSVENTKSSSNAVSPTTGAPLITLNNFILRLVKCSNVQVGTLLTTLVYLERLRAKLPTMAKGMACTRHRVFLATLIVTAKYLNDSSPKNIHWANYAVLFDVAELLYLLDFDLRFDEEENVGATRAEAVDRVAKASRARAAQAQAQVSSSTKSSGDSSRRPLLTPPSTGSELKAIGDKEKPMPPIPTISLPPASNIPVQNAASSAAAALTNAVRVIARRLSTAHLSSSAASSSSGIAPAVPPLPTSGTTLAQPPPMHRYQALSTSSTDSSATSVATASADMTSLLSDHTDSSSSSSEGWLSDEDKEERATNLTVRVATSTSSSGISTRFGEETTEGLRALDEEKTRLLTGDLKDPSELDKSGAVTSSIAAKNAIRRPQSVAQRNLLNGLNDAQKTPLKRHGAAHRETHGNSGSIDHSPPKGSGYPRNEPCGLNTSFTMPQLSSSSSASLLSQNSASSTTNLLLKSSSSSGSSQASSQGYSLSTSSSASGKRYHRDTPTRRTAVRVRSGTMPDIGGAGSYLKPLELVGGTLGGDGGLNSSAGNVPPATGRSTGGFLSRMWGGLKTQGQAQVQPGAIHLN</sequence>
<dbReference type="CDD" id="cd20557">
    <property type="entry name" value="CYCLIN_ScPCL1-like"/>
    <property type="match status" value="1"/>
</dbReference>
<feature type="compositionally biased region" description="Polar residues" evidence="1">
    <location>
        <begin position="381"/>
        <end position="397"/>
    </location>
</feature>
<dbReference type="OrthoDB" id="10250320at2759"/>
<feature type="region of interest" description="Disordered" evidence="1">
    <location>
        <begin position="47"/>
        <end position="68"/>
    </location>
</feature>
<name>A0A5C3L7P2_COPMA</name>
<dbReference type="InterPro" id="IPR013922">
    <property type="entry name" value="Cyclin_PHO80-like"/>
</dbReference>
<organism evidence="2 3">
    <name type="scientific">Coprinopsis marcescibilis</name>
    <name type="common">Agaric fungus</name>
    <name type="synonym">Psathyrella marcescibilis</name>
    <dbReference type="NCBI Taxonomy" id="230819"/>
    <lineage>
        <taxon>Eukaryota</taxon>
        <taxon>Fungi</taxon>
        <taxon>Dikarya</taxon>
        <taxon>Basidiomycota</taxon>
        <taxon>Agaricomycotina</taxon>
        <taxon>Agaricomycetes</taxon>
        <taxon>Agaricomycetidae</taxon>
        <taxon>Agaricales</taxon>
        <taxon>Agaricineae</taxon>
        <taxon>Psathyrellaceae</taxon>
        <taxon>Coprinopsis</taxon>
    </lineage>
</organism>
<dbReference type="GO" id="GO:0016538">
    <property type="term" value="F:cyclin-dependent protein serine/threonine kinase regulator activity"/>
    <property type="evidence" value="ECO:0007669"/>
    <property type="project" value="TreeGrafter"/>
</dbReference>
<proteinExistence type="predicted"/>
<feature type="region of interest" description="Disordered" evidence="1">
    <location>
        <begin position="211"/>
        <end position="260"/>
    </location>
</feature>
<dbReference type="AlphaFoldDB" id="A0A5C3L7P2"/>
<feature type="region of interest" description="Disordered" evidence="1">
    <location>
        <begin position="460"/>
        <end position="509"/>
    </location>
</feature>
<feature type="compositionally biased region" description="Low complexity" evidence="1">
    <location>
        <begin position="533"/>
        <end position="560"/>
    </location>
</feature>
<dbReference type="GO" id="GO:0019901">
    <property type="term" value="F:protein kinase binding"/>
    <property type="evidence" value="ECO:0007669"/>
    <property type="project" value="InterPro"/>
</dbReference>
<dbReference type="Gene3D" id="1.10.472.10">
    <property type="entry name" value="Cyclin-like"/>
    <property type="match status" value="1"/>
</dbReference>
<feature type="compositionally biased region" description="Low complexity" evidence="1">
    <location>
        <begin position="211"/>
        <end position="227"/>
    </location>
</feature>
<feature type="region of interest" description="Disordered" evidence="1">
    <location>
        <begin position="533"/>
        <end position="589"/>
    </location>
</feature>
<evidence type="ECO:0008006" key="4">
    <source>
        <dbReference type="Google" id="ProtNLM"/>
    </source>
</evidence>
<gene>
    <name evidence="2" type="ORF">FA15DRAFT_685255</name>
</gene>
<evidence type="ECO:0000313" key="2">
    <source>
        <dbReference type="EMBL" id="TFK28682.1"/>
    </source>
</evidence>
<evidence type="ECO:0000256" key="1">
    <source>
        <dbReference type="SAM" id="MobiDB-lite"/>
    </source>
</evidence>
<evidence type="ECO:0000313" key="3">
    <source>
        <dbReference type="Proteomes" id="UP000307440"/>
    </source>
</evidence>
<accession>A0A5C3L7P2</accession>